<sequence length="465" mass="48941">MKKYLAFFSFILCTYVGSGQDIIYTVSNYTSPGIRQITGVDPDNGTGGTATSYATGDGTTLSAAMALANNGYLYYIPYTESNVNNGGVIQIYSIAANPSSAPSSQEVFNDDINGTTTATAICRTMAAAPDGWIYLTYSDESGNISLARFQPGIDTESGQGTVENFELRGTFTLNNTSPAGTNLRNGDIAFDGSGNLYVLINEDEVGSDAVIYFAPQSAISSTSDGETNLVTKYAVVSPEGGNFREYVVGLAVSSTGNFYIAVQDDADPSQGGVYLLTRSNDEFVVSGIPVSDANARDIADLATGYFPASTILPVVYGSIAAKVANGSLMLNWSTLSETNNARFEIEVSADGESFTSIGTVNSKAVNGNSDRTIDYHFSKSVDMPVAAMGISLFSLAFGLLLAKKRNKALLSVVMIVGAGLAFASCSKSGDQVDVSGDSKLFVRIVQVDKDGKKSTSKVITAYRAD</sequence>
<dbReference type="Proteomes" id="UP001325680">
    <property type="component" value="Chromosome"/>
</dbReference>
<gene>
    <name evidence="2" type="ORF">U0035_11955</name>
</gene>
<keyword evidence="3" id="KW-1185">Reference proteome</keyword>
<keyword evidence="1" id="KW-0812">Transmembrane</keyword>
<feature type="transmembrane region" description="Helical" evidence="1">
    <location>
        <begin position="408"/>
        <end position="424"/>
    </location>
</feature>
<reference evidence="2 3" key="1">
    <citation type="submission" date="2023-12" db="EMBL/GenBank/DDBJ databases">
        <title>Genome sequencing and assembly of bacterial species from a model synthetic community.</title>
        <authorList>
            <person name="Hogle S.L."/>
        </authorList>
    </citation>
    <scope>NUCLEOTIDE SEQUENCE [LARGE SCALE GENOMIC DNA]</scope>
    <source>
        <strain evidence="2 3">HAMBI_3031</strain>
    </source>
</reference>
<dbReference type="RefSeq" id="WP_114790023.1">
    <property type="nucleotide sequence ID" value="NZ_CP139960.1"/>
</dbReference>
<protein>
    <submittedName>
        <fullName evidence="2">Uncharacterized protein</fullName>
    </submittedName>
</protein>
<organism evidence="2 3">
    <name type="scientific">Niabella yanshanensis</name>
    <dbReference type="NCBI Taxonomy" id="577386"/>
    <lineage>
        <taxon>Bacteria</taxon>
        <taxon>Pseudomonadati</taxon>
        <taxon>Bacteroidota</taxon>
        <taxon>Chitinophagia</taxon>
        <taxon>Chitinophagales</taxon>
        <taxon>Chitinophagaceae</taxon>
        <taxon>Niabella</taxon>
    </lineage>
</organism>
<dbReference type="SUPFAM" id="SSF63829">
    <property type="entry name" value="Calcium-dependent phosphotriesterase"/>
    <property type="match status" value="1"/>
</dbReference>
<evidence type="ECO:0000256" key="1">
    <source>
        <dbReference type="SAM" id="Phobius"/>
    </source>
</evidence>
<name>A0ABZ0W0X7_9BACT</name>
<evidence type="ECO:0000313" key="2">
    <source>
        <dbReference type="EMBL" id="WQD36379.1"/>
    </source>
</evidence>
<proteinExistence type="predicted"/>
<dbReference type="EMBL" id="CP139960">
    <property type="protein sequence ID" value="WQD36379.1"/>
    <property type="molecule type" value="Genomic_DNA"/>
</dbReference>
<keyword evidence="1" id="KW-0472">Membrane</keyword>
<feature type="transmembrane region" description="Helical" evidence="1">
    <location>
        <begin position="383"/>
        <end position="401"/>
    </location>
</feature>
<keyword evidence="1" id="KW-1133">Transmembrane helix</keyword>
<accession>A0ABZ0W0X7</accession>
<evidence type="ECO:0000313" key="3">
    <source>
        <dbReference type="Proteomes" id="UP001325680"/>
    </source>
</evidence>